<accession>R4T7C3</accession>
<evidence type="ECO:0000313" key="1">
    <source>
        <dbReference type="EMBL" id="AGM06503.1"/>
    </source>
</evidence>
<gene>
    <name evidence="1" type="ORF">AORI_3918</name>
</gene>
<name>R4T7C3_9PSEU</name>
<organism evidence="1 2">
    <name type="scientific">Amycolatopsis keratiniphila</name>
    <dbReference type="NCBI Taxonomy" id="129921"/>
    <lineage>
        <taxon>Bacteria</taxon>
        <taxon>Bacillati</taxon>
        <taxon>Actinomycetota</taxon>
        <taxon>Actinomycetes</taxon>
        <taxon>Pseudonocardiales</taxon>
        <taxon>Pseudonocardiaceae</taxon>
        <taxon>Amycolatopsis</taxon>
        <taxon>Amycolatopsis japonica group</taxon>
    </lineage>
</organism>
<dbReference type="AlphaFoldDB" id="R4T7C3"/>
<evidence type="ECO:0000313" key="2">
    <source>
        <dbReference type="Proteomes" id="UP000013968"/>
    </source>
</evidence>
<dbReference type="HOGENOM" id="CLU_2802970_0_0_11"/>
<reference evidence="1 2" key="1">
    <citation type="journal article" date="2013" name="BMC Genomics">
        <title>ContigScape: a Cytoscape plugin facilitating microbial genome gap closing.</title>
        <authorList>
            <person name="Tang B."/>
            <person name="Wang Q."/>
            <person name="Yang M."/>
            <person name="Xie F."/>
            <person name="Zhu Y."/>
            <person name="Zhuo Y."/>
            <person name="Wang S."/>
            <person name="Gao H."/>
            <person name="Ding X."/>
            <person name="Zhang L."/>
            <person name="Zhao G."/>
            <person name="Zheng H."/>
        </authorList>
    </citation>
    <scope>NUCLEOTIDE SEQUENCE [LARGE SCALE GENOMIC DNA]</scope>
    <source>
        <strain evidence="1 2">HCCB10007</strain>
    </source>
</reference>
<dbReference type="EMBL" id="CP003410">
    <property type="protein sequence ID" value="AGM06503.1"/>
    <property type="molecule type" value="Genomic_DNA"/>
</dbReference>
<sequence>MSVELSLRATEALLWGILELGGRCGWQLQESGFLNWWGCLSLMLAWWRISLDLWLRPRISTGRRWGR</sequence>
<dbReference type="KEGG" id="aoi:AORI_3918"/>
<keyword evidence="2" id="KW-1185">Reference proteome</keyword>
<dbReference type="Proteomes" id="UP000013968">
    <property type="component" value="Chromosome"/>
</dbReference>
<proteinExistence type="predicted"/>
<protein>
    <submittedName>
        <fullName evidence="1">Uncharacterized protein</fullName>
    </submittedName>
</protein>
<dbReference type="PATRIC" id="fig|1156913.3.peg.4001"/>